<dbReference type="HOGENOM" id="CLU_1408688_0_0_1"/>
<accession>A0A0A1TK81</accession>
<name>A0A0A1TK81_9HYPO</name>
<dbReference type="OrthoDB" id="3518533at2759"/>
<keyword evidence="4" id="KW-1185">Reference proteome</keyword>
<sequence length="220" mass="23821">MRSSILTVTMAGMASAVVLPRIAIMSESKGFRLLVRVHDYDTDLAAQVNNKYIGGIHIGAAREGVLPILDGSKGPVFWVNGTDAELQANQGHVFSDLDNGMYPLGWQIYKNPDTLLGSVEMAPGLQTAGVSVFDGGLDGPAYLQPTDYMACLRPAVYTGELTPFIFQRDTKDNAKLPEDCVIVKLLPECAYLQDLPAGATYNHDHAQTSRCYVDAFDGGY</sequence>
<dbReference type="Proteomes" id="UP000039046">
    <property type="component" value="Unassembled WGS sequence"/>
</dbReference>
<gene>
    <name evidence="3" type="ORF">VHEMI06770</name>
</gene>
<evidence type="ECO:0000259" key="2">
    <source>
        <dbReference type="Pfam" id="PF25484"/>
    </source>
</evidence>
<protein>
    <recommendedName>
        <fullName evidence="2">DUF7907 domain-containing protein</fullName>
    </recommendedName>
</protein>
<evidence type="ECO:0000256" key="1">
    <source>
        <dbReference type="SAM" id="SignalP"/>
    </source>
</evidence>
<keyword evidence="1" id="KW-0732">Signal</keyword>
<dbReference type="EMBL" id="CDHN01000003">
    <property type="protein sequence ID" value="CEJ91028.1"/>
    <property type="molecule type" value="Genomic_DNA"/>
</dbReference>
<reference evidence="3 4" key="1">
    <citation type="journal article" date="2015" name="Genome Announc.">
        <title>Draft Genome Sequence and Gene Annotation of the Entomopathogenic Fungus Verticillium hemipterigenum.</title>
        <authorList>
            <person name="Horn F."/>
            <person name="Habel A."/>
            <person name="Scharf D.H."/>
            <person name="Dworschak J."/>
            <person name="Brakhage A.A."/>
            <person name="Guthke R."/>
            <person name="Hertweck C."/>
            <person name="Linde J."/>
        </authorList>
    </citation>
    <scope>NUCLEOTIDE SEQUENCE [LARGE SCALE GENOMIC DNA]</scope>
</reference>
<dbReference type="STRING" id="1531966.A0A0A1TK81"/>
<dbReference type="AlphaFoldDB" id="A0A0A1TK81"/>
<evidence type="ECO:0000313" key="4">
    <source>
        <dbReference type="Proteomes" id="UP000039046"/>
    </source>
</evidence>
<feature type="domain" description="DUF7907" evidence="2">
    <location>
        <begin position="28"/>
        <end position="189"/>
    </location>
</feature>
<dbReference type="Pfam" id="PF25484">
    <property type="entry name" value="DUF7907"/>
    <property type="match status" value="1"/>
</dbReference>
<organism evidence="3 4">
    <name type="scientific">[Torrubiella] hemipterigena</name>
    <dbReference type="NCBI Taxonomy" id="1531966"/>
    <lineage>
        <taxon>Eukaryota</taxon>
        <taxon>Fungi</taxon>
        <taxon>Dikarya</taxon>
        <taxon>Ascomycota</taxon>
        <taxon>Pezizomycotina</taxon>
        <taxon>Sordariomycetes</taxon>
        <taxon>Hypocreomycetidae</taxon>
        <taxon>Hypocreales</taxon>
        <taxon>Clavicipitaceae</taxon>
        <taxon>Clavicipitaceae incertae sedis</taxon>
        <taxon>'Torrubiella' clade</taxon>
    </lineage>
</organism>
<proteinExistence type="predicted"/>
<feature type="chain" id="PRO_5001979793" description="DUF7907 domain-containing protein" evidence="1">
    <location>
        <begin position="17"/>
        <end position="220"/>
    </location>
</feature>
<dbReference type="InterPro" id="IPR057229">
    <property type="entry name" value="DUF7907"/>
</dbReference>
<feature type="signal peptide" evidence="1">
    <location>
        <begin position="1"/>
        <end position="16"/>
    </location>
</feature>
<evidence type="ECO:0000313" key="3">
    <source>
        <dbReference type="EMBL" id="CEJ91028.1"/>
    </source>
</evidence>